<dbReference type="Proteomes" id="UP000236729">
    <property type="component" value="Unassembled WGS sequence"/>
</dbReference>
<accession>A0A1I1TYX7</accession>
<dbReference type="InterPro" id="IPR021385">
    <property type="entry name" value="DUF3017"/>
</dbReference>
<dbReference type="Pfam" id="PF11222">
    <property type="entry name" value="DUF3017"/>
    <property type="match status" value="1"/>
</dbReference>
<dbReference type="EMBL" id="FOME01000005">
    <property type="protein sequence ID" value="SFD60840.1"/>
    <property type="molecule type" value="Genomic_DNA"/>
</dbReference>
<dbReference type="Proteomes" id="UP000199690">
    <property type="component" value="Unassembled WGS sequence"/>
</dbReference>
<accession>A0A1H6ECN6</accession>
<gene>
    <name evidence="2" type="ORF">SAMN02982929_06063</name>
    <name evidence="3" type="ORF">SAMN05216506_105223</name>
</gene>
<reference evidence="4 5" key="1">
    <citation type="submission" date="2016-10" db="EMBL/GenBank/DDBJ databases">
        <authorList>
            <person name="Varghese N."/>
            <person name="Submissions S."/>
        </authorList>
    </citation>
    <scope>NUCLEOTIDE SEQUENCE [LARGE SCALE GENOMIC DNA]</scope>
    <source>
        <strain evidence="5">ATCC 20501</strain>
        <strain evidence="3 4">CGMCC 4.3529</strain>
    </source>
</reference>
<dbReference type="AlphaFoldDB" id="A0A1H6ECN6"/>
<dbReference type="RefSeq" id="WP_093155002.1">
    <property type="nucleotide sequence ID" value="NZ_FNVB01000010.1"/>
</dbReference>
<evidence type="ECO:0000256" key="1">
    <source>
        <dbReference type="SAM" id="Phobius"/>
    </source>
</evidence>
<sequence length="93" mass="10006">MNEQSGGKSRLSTHVPFGLVLLIAAIGFLLVAMQHWRRGTVLLAVALLVAAGMRAVIPQERTGLLTIRSRVVDVLLYSGFAVVILAVALTIKR</sequence>
<protein>
    <recommendedName>
        <fullName evidence="6">DUF3017 family protein</fullName>
    </recommendedName>
</protein>
<evidence type="ECO:0000313" key="5">
    <source>
        <dbReference type="Proteomes" id="UP000236729"/>
    </source>
</evidence>
<feature type="transmembrane region" description="Helical" evidence="1">
    <location>
        <begin position="69"/>
        <end position="91"/>
    </location>
</feature>
<evidence type="ECO:0008006" key="6">
    <source>
        <dbReference type="Google" id="ProtNLM"/>
    </source>
</evidence>
<keyword evidence="1" id="KW-0812">Transmembrane</keyword>
<feature type="transmembrane region" description="Helical" evidence="1">
    <location>
        <begin position="40"/>
        <end position="57"/>
    </location>
</feature>
<dbReference type="EMBL" id="FNVB01000010">
    <property type="protein sequence ID" value="SEG95033.1"/>
    <property type="molecule type" value="Genomic_DNA"/>
</dbReference>
<name>A0A1H6ECN6_9PSEU</name>
<feature type="transmembrane region" description="Helical" evidence="1">
    <location>
        <begin position="15"/>
        <end position="33"/>
    </location>
</feature>
<evidence type="ECO:0000313" key="2">
    <source>
        <dbReference type="EMBL" id="SEG95033.1"/>
    </source>
</evidence>
<reference evidence="2" key="2">
    <citation type="submission" date="2016-10" db="EMBL/GenBank/DDBJ databases">
        <authorList>
            <person name="de Groot N.N."/>
        </authorList>
    </citation>
    <scope>NUCLEOTIDE SEQUENCE [LARGE SCALE GENOMIC DNA]</scope>
    <source>
        <strain evidence="2">ATCC 20501</strain>
    </source>
</reference>
<proteinExistence type="predicted"/>
<evidence type="ECO:0000313" key="4">
    <source>
        <dbReference type="Proteomes" id="UP000199690"/>
    </source>
</evidence>
<keyword evidence="4" id="KW-1185">Reference proteome</keyword>
<evidence type="ECO:0000313" key="3">
    <source>
        <dbReference type="EMBL" id="SFD60840.1"/>
    </source>
</evidence>
<organism evidence="2 5">
    <name type="scientific">Saccharopolyspora kobensis</name>
    <dbReference type="NCBI Taxonomy" id="146035"/>
    <lineage>
        <taxon>Bacteria</taxon>
        <taxon>Bacillati</taxon>
        <taxon>Actinomycetota</taxon>
        <taxon>Actinomycetes</taxon>
        <taxon>Pseudonocardiales</taxon>
        <taxon>Pseudonocardiaceae</taxon>
        <taxon>Saccharopolyspora</taxon>
    </lineage>
</organism>
<keyword evidence="1" id="KW-0472">Membrane</keyword>
<keyword evidence="1" id="KW-1133">Transmembrane helix</keyword>